<keyword evidence="3" id="KW-1185">Reference proteome</keyword>
<reference evidence="2" key="1">
    <citation type="journal article" date="2020" name="Stud. Mycol.">
        <title>101 Dothideomycetes genomes: a test case for predicting lifestyles and emergence of pathogens.</title>
        <authorList>
            <person name="Haridas S."/>
            <person name="Albert R."/>
            <person name="Binder M."/>
            <person name="Bloem J."/>
            <person name="Labutti K."/>
            <person name="Salamov A."/>
            <person name="Andreopoulos B."/>
            <person name="Baker S."/>
            <person name="Barry K."/>
            <person name="Bills G."/>
            <person name="Bluhm B."/>
            <person name="Cannon C."/>
            <person name="Castanera R."/>
            <person name="Culley D."/>
            <person name="Daum C."/>
            <person name="Ezra D."/>
            <person name="Gonzalez J."/>
            <person name="Henrissat B."/>
            <person name="Kuo A."/>
            <person name="Liang C."/>
            <person name="Lipzen A."/>
            <person name="Lutzoni F."/>
            <person name="Magnuson J."/>
            <person name="Mondo S."/>
            <person name="Nolan M."/>
            <person name="Ohm R."/>
            <person name="Pangilinan J."/>
            <person name="Park H.-J."/>
            <person name="Ramirez L."/>
            <person name="Alfaro M."/>
            <person name="Sun H."/>
            <person name="Tritt A."/>
            <person name="Yoshinaga Y."/>
            <person name="Zwiers L.-H."/>
            <person name="Turgeon B."/>
            <person name="Goodwin S."/>
            <person name="Spatafora J."/>
            <person name="Crous P."/>
            <person name="Grigoriev I."/>
        </authorList>
    </citation>
    <scope>NUCLEOTIDE SEQUENCE</scope>
    <source>
        <strain evidence="2">CBS 119925</strain>
    </source>
</reference>
<dbReference type="OrthoDB" id="3352776at2759"/>
<dbReference type="EMBL" id="MU006563">
    <property type="protein sequence ID" value="KAF2750809.1"/>
    <property type="molecule type" value="Genomic_DNA"/>
</dbReference>
<name>A0A6A6VLX8_9PLEO</name>
<evidence type="ECO:0000313" key="3">
    <source>
        <dbReference type="Proteomes" id="UP000799440"/>
    </source>
</evidence>
<evidence type="ECO:0000256" key="1">
    <source>
        <dbReference type="SAM" id="MobiDB-lite"/>
    </source>
</evidence>
<evidence type="ECO:0000313" key="2">
    <source>
        <dbReference type="EMBL" id="KAF2750809.1"/>
    </source>
</evidence>
<accession>A0A6A6VLX8</accession>
<sequence length="205" mass="21713">MSSPDRPTLLRTTTTSFCSSLLSPPPPSALLSRFFTSSPKITEHGPTWATSRLPFLGRTFSGTSDNPGNSSSSCVSYFELLSSTLEMKLPSDAFPDRNGFIVDAEADMVSVVGKGRFVAKKTGKGWDEQFVYRFSGFDEEGRIGHWEIWADPLSAWVAVGGKGEGEKGGKGEGEKGGKGEKEGGGVEEDGGKKGEGVLEGAGYAS</sequence>
<proteinExistence type="predicted"/>
<feature type="region of interest" description="Disordered" evidence="1">
    <location>
        <begin position="160"/>
        <end position="205"/>
    </location>
</feature>
<dbReference type="AlphaFoldDB" id="A0A6A6VLX8"/>
<organism evidence="2 3">
    <name type="scientific">Sporormia fimetaria CBS 119925</name>
    <dbReference type="NCBI Taxonomy" id="1340428"/>
    <lineage>
        <taxon>Eukaryota</taxon>
        <taxon>Fungi</taxon>
        <taxon>Dikarya</taxon>
        <taxon>Ascomycota</taxon>
        <taxon>Pezizomycotina</taxon>
        <taxon>Dothideomycetes</taxon>
        <taxon>Pleosporomycetidae</taxon>
        <taxon>Pleosporales</taxon>
        <taxon>Sporormiaceae</taxon>
        <taxon>Sporormia</taxon>
    </lineage>
</organism>
<protein>
    <submittedName>
        <fullName evidence="2">Uncharacterized protein</fullName>
    </submittedName>
</protein>
<gene>
    <name evidence="2" type="ORF">M011DRAFT_464618</name>
</gene>
<dbReference type="Proteomes" id="UP000799440">
    <property type="component" value="Unassembled WGS sequence"/>
</dbReference>
<feature type="compositionally biased region" description="Basic and acidic residues" evidence="1">
    <location>
        <begin position="163"/>
        <end position="196"/>
    </location>
</feature>